<protein>
    <submittedName>
        <fullName evidence="1">DNA-binding protein</fullName>
    </submittedName>
</protein>
<sequence length="62" mass="6931">MPEYLSYKDAMKYMGFSASKTLNKYIDAGLPVIVVGKSKRISKTAIDAFMKEHEVIVGKESD</sequence>
<dbReference type="EMBL" id="JAOTNP010000017">
    <property type="protein sequence ID" value="MDV8946584.1"/>
    <property type="molecule type" value="Genomic_DNA"/>
</dbReference>
<dbReference type="RefSeq" id="WP_271901136.1">
    <property type="nucleotide sequence ID" value="NZ_JAOTNP010000017.1"/>
</dbReference>
<reference evidence="1 2" key="1">
    <citation type="journal article" date="2022" name="Front. Cell. Infect. Microbiol.">
        <title>The probiotic and immunomodulation effects of Limosilactobacillus reuteri RGW1 isolated from calf feces.</title>
        <authorList>
            <person name="Huang K."/>
            <person name="Shi W."/>
            <person name="Yang B."/>
            <person name="Wang J."/>
        </authorList>
    </citation>
    <scope>NUCLEOTIDE SEQUENCE [LARGE SCALE GENOMIC DNA]</scope>
    <source>
        <strain evidence="1 2">RGW1</strain>
    </source>
</reference>
<evidence type="ECO:0000313" key="2">
    <source>
        <dbReference type="Proteomes" id="UP001286376"/>
    </source>
</evidence>
<keyword evidence="1" id="KW-0238">DNA-binding</keyword>
<dbReference type="Proteomes" id="UP001286376">
    <property type="component" value="Unassembled WGS sequence"/>
</dbReference>
<organism evidence="1 2">
    <name type="scientific">Limosilactobacillus reuteri</name>
    <name type="common">Lactobacillus reuteri</name>
    <dbReference type="NCBI Taxonomy" id="1598"/>
    <lineage>
        <taxon>Bacteria</taxon>
        <taxon>Bacillati</taxon>
        <taxon>Bacillota</taxon>
        <taxon>Bacilli</taxon>
        <taxon>Lactobacillales</taxon>
        <taxon>Lactobacillaceae</taxon>
        <taxon>Limosilactobacillus</taxon>
    </lineage>
</organism>
<name>A0AAW9A0R3_LIMRT</name>
<gene>
    <name evidence="1" type="ORF">NX099_04040</name>
</gene>
<dbReference type="AlphaFoldDB" id="A0AAW9A0R3"/>
<dbReference type="GO" id="GO:0003677">
    <property type="term" value="F:DNA binding"/>
    <property type="evidence" value="ECO:0007669"/>
    <property type="project" value="UniProtKB-KW"/>
</dbReference>
<comment type="caution">
    <text evidence="1">The sequence shown here is derived from an EMBL/GenBank/DDBJ whole genome shotgun (WGS) entry which is preliminary data.</text>
</comment>
<accession>A0AAW9A0R3</accession>
<evidence type="ECO:0000313" key="1">
    <source>
        <dbReference type="EMBL" id="MDV8946584.1"/>
    </source>
</evidence>
<proteinExistence type="predicted"/>